<dbReference type="PROSITE" id="PS50071">
    <property type="entry name" value="HOMEOBOX_2"/>
    <property type="match status" value="1"/>
</dbReference>
<gene>
    <name evidence="7" type="ORF">PACLA_8A084250</name>
</gene>
<dbReference type="OrthoDB" id="1867783at2759"/>
<comment type="similarity">
    <text evidence="3">Belongs to the Msh homeobox family.</text>
</comment>
<keyword evidence="8" id="KW-1185">Reference proteome</keyword>
<dbReference type="AlphaFoldDB" id="A0A7D9HBU8"/>
<evidence type="ECO:0000313" key="7">
    <source>
        <dbReference type="EMBL" id="CAB3978971.1"/>
    </source>
</evidence>
<dbReference type="GO" id="GO:0000981">
    <property type="term" value="F:DNA-binding transcription factor activity, RNA polymerase II-specific"/>
    <property type="evidence" value="ECO:0007669"/>
    <property type="project" value="TreeGrafter"/>
</dbReference>
<dbReference type="Gene3D" id="1.10.10.60">
    <property type="entry name" value="Homeodomain-like"/>
    <property type="match status" value="1"/>
</dbReference>
<reference evidence="7" key="1">
    <citation type="submission" date="2020-04" db="EMBL/GenBank/DDBJ databases">
        <authorList>
            <person name="Alioto T."/>
            <person name="Alioto T."/>
            <person name="Gomez Garrido J."/>
        </authorList>
    </citation>
    <scope>NUCLEOTIDE SEQUENCE</scope>
    <source>
        <strain evidence="7">A484AB</strain>
    </source>
</reference>
<feature type="region of interest" description="Disordered" evidence="6">
    <location>
        <begin position="72"/>
        <end position="101"/>
    </location>
</feature>
<accession>A0A7D9HBU8</accession>
<evidence type="ECO:0000256" key="6">
    <source>
        <dbReference type="SAM" id="MobiDB-lite"/>
    </source>
</evidence>
<dbReference type="InterPro" id="IPR050674">
    <property type="entry name" value="Msh_Homeobox_Regulators"/>
</dbReference>
<feature type="DNA-binding region" description="Homeobox" evidence="4">
    <location>
        <begin position="92"/>
        <end position="151"/>
    </location>
</feature>
<dbReference type="EMBL" id="CACRXK020000156">
    <property type="protein sequence ID" value="CAB3978971.1"/>
    <property type="molecule type" value="Genomic_DNA"/>
</dbReference>
<dbReference type="PANTHER" id="PTHR24338:SF0">
    <property type="entry name" value="MUSCLE SEGMENTATION HOMEOBOX"/>
    <property type="match status" value="1"/>
</dbReference>
<dbReference type="GO" id="GO:0005634">
    <property type="term" value="C:nucleus"/>
    <property type="evidence" value="ECO:0007669"/>
    <property type="project" value="UniProtKB-SubCell"/>
</dbReference>
<evidence type="ECO:0000256" key="5">
    <source>
        <dbReference type="RuleBase" id="RU000682"/>
    </source>
</evidence>
<dbReference type="CDD" id="cd00086">
    <property type="entry name" value="homeodomain"/>
    <property type="match status" value="1"/>
</dbReference>
<sequence length="170" mass="19900">MVYFNANLPSQVKMASNDSCLNTKPVLSFSIERILHGHFKTERESLKKSRVQRIGSNGMTIPKFNWLEYTRYNPPKLPKSSKRRPKQKRKPGRNPRVPFTPKQLTTLENKFQTMKYLTNDDVRALCSELSLPESKIKIWFQNRRAREKRKSSQTEEYIDVTTVDSECNSS</sequence>
<evidence type="ECO:0000256" key="3">
    <source>
        <dbReference type="ARBA" id="ARBA00038425"/>
    </source>
</evidence>
<dbReference type="Proteomes" id="UP001152795">
    <property type="component" value="Unassembled WGS sequence"/>
</dbReference>
<evidence type="ECO:0000256" key="4">
    <source>
        <dbReference type="PROSITE-ProRule" id="PRU00108"/>
    </source>
</evidence>
<name>A0A7D9HBU8_PARCT</name>
<comment type="subcellular location">
    <subcellularLocation>
        <location evidence="1 4 5">Nucleus</location>
    </subcellularLocation>
</comment>
<dbReference type="SMART" id="SM00389">
    <property type="entry name" value="HOX"/>
    <property type="match status" value="1"/>
</dbReference>
<keyword evidence="4 5" id="KW-0238">DNA-binding</keyword>
<dbReference type="PANTHER" id="PTHR24338">
    <property type="entry name" value="HOMEOBOX PROTEIN MSX"/>
    <property type="match status" value="1"/>
</dbReference>
<dbReference type="InterPro" id="IPR001356">
    <property type="entry name" value="HD"/>
</dbReference>
<evidence type="ECO:0000256" key="2">
    <source>
        <dbReference type="ARBA" id="ARBA00022473"/>
    </source>
</evidence>
<protein>
    <submittedName>
        <fullName evidence="7">Homeobox MSX-1-like</fullName>
    </submittedName>
</protein>
<keyword evidence="4 5" id="KW-0371">Homeobox</keyword>
<dbReference type="GO" id="GO:0048598">
    <property type="term" value="P:embryonic morphogenesis"/>
    <property type="evidence" value="ECO:0007669"/>
    <property type="project" value="TreeGrafter"/>
</dbReference>
<evidence type="ECO:0000256" key="1">
    <source>
        <dbReference type="ARBA" id="ARBA00004123"/>
    </source>
</evidence>
<keyword evidence="4 5" id="KW-0539">Nucleus</keyword>
<keyword evidence="2" id="KW-0217">Developmental protein</keyword>
<dbReference type="Pfam" id="PF00046">
    <property type="entry name" value="Homeodomain"/>
    <property type="match status" value="1"/>
</dbReference>
<dbReference type="SUPFAM" id="SSF46689">
    <property type="entry name" value="Homeodomain-like"/>
    <property type="match status" value="1"/>
</dbReference>
<dbReference type="GO" id="GO:0000977">
    <property type="term" value="F:RNA polymerase II transcription regulatory region sequence-specific DNA binding"/>
    <property type="evidence" value="ECO:0007669"/>
    <property type="project" value="TreeGrafter"/>
</dbReference>
<comment type="caution">
    <text evidence="7">The sequence shown here is derived from an EMBL/GenBank/DDBJ whole genome shotgun (WGS) entry which is preliminary data.</text>
</comment>
<dbReference type="InterPro" id="IPR009057">
    <property type="entry name" value="Homeodomain-like_sf"/>
</dbReference>
<evidence type="ECO:0000313" key="8">
    <source>
        <dbReference type="Proteomes" id="UP001152795"/>
    </source>
</evidence>
<organism evidence="7 8">
    <name type="scientific">Paramuricea clavata</name>
    <name type="common">Red gorgonian</name>
    <name type="synonym">Violescent sea-whip</name>
    <dbReference type="NCBI Taxonomy" id="317549"/>
    <lineage>
        <taxon>Eukaryota</taxon>
        <taxon>Metazoa</taxon>
        <taxon>Cnidaria</taxon>
        <taxon>Anthozoa</taxon>
        <taxon>Octocorallia</taxon>
        <taxon>Malacalcyonacea</taxon>
        <taxon>Plexauridae</taxon>
        <taxon>Paramuricea</taxon>
    </lineage>
</organism>
<proteinExistence type="inferred from homology"/>
<feature type="compositionally biased region" description="Basic residues" evidence="6">
    <location>
        <begin position="79"/>
        <end position="93"/>
    </location>
</feature>